<keyword evidence="2" id="KW-0418">Kinase</keyword>
<dbReference type="Gene3D" id="1.20.5.1930">
    <property type="match status" value="1"/>
</dbReference>
<feature type="domain" description="Signal transduction histidine kinase subgroup 3 dimerisation and phosphoacceptor" evidence="5">
    <location>
        <begin position="199"/>
        <end position="266"/>
    </location>
</feature>
<dbReference type="PANTHER" id="PTHR24421:SF63">
    <property type="entry name" value="SENSOR HISTIDINE KINASE DESK"/>
    <property type="match status" value="1"/>
</dbReference>
<gene>
    <name evidence="6" type="ORF">GCM10009737_22600</name>
</gene>
<dbReference type="Pfam" id="PF07730">
    <property type="entry name" value="HisKA_3"/>
    <property type="match status" value="1"/>
</dbReference>
<name>A0ABN2PJA0_9ACTN</name>
<feature type="transmembrane region" description="Helical" evidence="4">
    <location>
        <begin position="20"/>
        <end position="42"/>
    </location>
</feature>
<evidence type="ECO:0000256" key="3">
    <source>
        <dbReference type="ARBA" id="ARBA00023012"/>
    </source>
</evidence>
<dbReference type="InterPro" id="IPR050482">
    <property type="entry name" value="Sensor_HK_TwoCompSys"/>
</dbReference>
<proteinExistence type="predicted"/>
<dbReference type="Proteomes" id="UP001501612">
    <property type="component" value="Unassembled WGS sequence"/>
</dbReference>
<keyword evidence="1" id="KW-0808">Transferase</keyword>
<keyword evidence="4" id="KW-0812">Transmembrane</keyword>
<keyword evidence="7" id="KW-1185">Reference proteome</keyword>
<evidence type="ECO:0000313" key="7">
    <source>
        <dbReference type="Proteomes" id="UP001501612"/>
    </source>
</evidence>
<organism evidence="6 7">
    <name type="scientific">Nocardioides lentus</name>
    <dbReference type="NCBI Taxonomy" id="338077"/>
    <lineage>
        <taxon>Bacteria</taxon>
        <taxon>Bacillati</taxon>
        <taxon>Actinomycetota</taxon>
        <taxon>Actinomycetes</taxon>
        <taxon>Propionibacteriales</taxon>
        <taxon>Nocardioidaceae</taxon>
        <taxon>Nocardioides</taxon>
    </lineage>
</organism>
<evidence type="ECO:0000259" key="5">
    <source>
        <dbReference type="Pfam" id="PF07730"/>
    </source>
</evidence>
<evidence type="ECO:0000256" key="2">
    <source>
        <dbReference type="ARBA" id="ARBA00022777"/>
    </source>
</evidence>
<reference evidence="6 7" key="1">
    <citation type="journal article" date="2019" name="Int. J. Syst. Evol. Microbiol.">
        <title>The Global Catalogue of Microorganisms (GCM) 10K type strain sequencing project: providing services to taxonomists for standard genome sequencing and annotation.</title>
        <authorList>
            <consortium name="The Broad Institute Genomics Platform"/>
            <consortium name="The Broad Institute Genome Sequencing Center for Infectious Disease"/>
            <person name="Wu L."/>
            <person name="Ma J."/>
        </authorList>
    </citation>
    <scope>NUCLEOTIDE SEQUENCE [LARGE SCALE GENOMIC DNA]</scope>
    <source>
        <strain evidence="6 7">JCM 14046</strain>
    </source>
</reference>
<dbReference type="Gene3D" id="3.30.565.10">
    <property type="entry name" value="Histidine kinase-like ATPase, C-terminal domain"/>
    <property type="match status" value="1"/>
</dbReference>
<evidence type="ECO:0000256" key="4">
    <source>
        <dbReference type="SAM" id="Phobius"/>
    </source>
</evidence>
<keyword evidence="4" id="KW-1133">Transmembrane helix</keyword>
<dbReference type="InterPro" id="IPR011712">
    <property type="entry name" value="Sig_transdc_His_kin_sub3_dim/P"/>
</dbReference>
<evidence type="ECO:0000256" key="1">
    <source>
        <dbReference type="ARBA" id="ARBA00022679"/>
    </source>
</evidence>
<dbReference type="EMBL" id="BAAAMY010000005">
    <property type="protein sequence ID" value="GAA1920542.1"/>
    <property type="molecule type" value="Genomic_DNA"/>
</dbReference>
<accession>A0ABN2PJA0</accession>
<dbReference type="PANTHER" id="PTHR24421">
    <property type="entry name" value="NITRATE/NITRITE SENSOR PROTEIN NARX-RELATED"/>
    <property type="match status" value="1"/>
</dbReference>
<sequence>MRVPAVPRWRDLDQVRRADVYLRSSLYLLLWGVPLLIVASGARSDAALGTPGTAGVALLVVVLTCVAGTATLREVIALHPRPGPLPRRSLAALAATLVLGVVVARLLDPAAGSVLVVVVGIVVSMAAGGLTDRRAVAGLLVLLGAATLVVSGSWPLVVVVLAYALFLAFTVRSSLWLYGVITELDRTRRAQAALAVAEERLRFSRDVHDVMGRRLSTIAVQAELASTLARRGDERAVDQMLEVRAGAHEALREARELARGYRSTDLAVELEGARSLLASAGIACHLAATGVPERWREPAAWVVREAVTNVLRHSQAREVRIGWDGSALTVADDGGTVAAPADGSGLRGLRERVEPLGARLEAGPTGDGFAVTMRVGVA</sequence>
<feature type="transmembrane region" description="Helical" evidence="4">
    <location>
        <begin position="113"/>
        <end position="130"/>
    </location>
</feature>
<comment type="caution">
    <text evidence="6">The sequence shown here is derived from an EMBL/GenBank/DDBJ whole genome shotgun (WGS) entry which is preliminary data.</text>
</comment>
<feature type="transmembrane region" description="Helical" evidence="4">
    <location>
        <begin position="160"/>
        <end position="181"/>
    </location>
</feature>
<keyword evidence="4" id="KW-0472">Membrane</keyword>
<feature type="transmembrane region" description="Helical" evidence="4">
    <location>
        <begin position="137"/>
        <end position="154"/>
    </location>
</feature>
<keyword evidence="3" id="KW-0902">Two-component regulatory system</keyword>
<feature type="transmembrane region" description="Helical" evidence="4">
    <location>
        <begin position="90"/>
        <end position="107"/>
    </location>
</feature>
<evidence type="ECO:0000313" key="6">
    <source>
        <dbReference type="EMBL" id="GAA1920542.1"/>
    </source>
</evidence>
<dbReference type="CDD" id="cd16917">
    <property type="entry name" value="HATPase_UhpB-NarQ-NarX-like"/>
    <property type="match status" value="1"/>
</dbReference>
<protein>
    <recommendedName>
        <fullName evidence="5">Signal transduction histidine kinase subgroup 3 dimerisation and phosphoacceptor domain-containing protein</fullName>
    </recommendedName>
</protein>
<dbReference type="InterPro" id="IPR036890">
    <property type="entry name" value="HATPase_C_sf"/>
</dbReference>
<feature type="transmembrane region" description="Helical" evidence="4">
    <location>
        <begin position="54"/>
        <end position="78"/>
    </location>
</feature>
<dbReference type="RefSeq" id="WP_344007211.1">
    <property type="nucleotide sequence ID" value="NZ_BAAAMY010000005.1"/>
</dbReference>